<feature type="transmembrane region" description="Helical" evidence="1">
    <location>
        <begin position="21"/>
        <end position="40"/>
    </location>
</feature>
<dbReference type="Proteomes" id="UP000295662">
    <property type="component" value="Unassembled WGS sequence"/>
</dbReference>
<reference evidence="2 3" key="1">
    <citation type="submission" date="2019-03" db="EMBL/GenBank/DDBJ databases">
        <title>Genomic Encyclopedia of Archaeal and Bacterial Type Strains, Phase II (KMG-II): from individual species to whole genera.</title>
        <authorList>
            <person name="Goeker M."/>
        </authorList>
    </citation>
    <scope>NUCLEOTIDE SEQUENCE [LARGE SCALE GENOMIC DNA]</scope>
    <source>
        <strain evidence="2 3">ATCC 25309</strain>
    </source>
</reference>
<protein>
    <submittedName>
        <fullName evidence="2">Uncharacterized protein</fullName>
    </submittedName>
</protein>
<keyword evidence="1" id="KW-0472">Membrane</keyword>
<sequence>MNDKFTEPEIRSGRGGLGCTVLFFAILALIGLAMWFFLWGRAAPGDADMSSPAPVNAAP</sequence>
<keyword evidence="1" id="KW-1133">Transmembrane helix</keyword>
<dbReference type="EMBL" id="SOCA01000001">
    <property type="protein sequence ID" value="TDU81307.1"/>
    <property type="molecule type" value="Genomic_DNA"/>
</dbReference>
<evidence type="ECO:0000256" key="1">
    <source>
        <dbReference type="SAM" id="Phobius"/>
    </source>
</evidence>
<dbReference type="AlphaFoldDB" id="A0A4R7SSV1"/>
<keyword evidence="1" id="KW-0812">Transmembrane</keyword>
<gene>
    <name evidence="2" type="ORF">EI77_00610</name>
</gene>
<evidence type="ECO:0000313" key="3">
    <source>
        <dbReference type="Proteomes" id="UP000295662"/>
    </source>
</evidence>
<name>A0A4R7SSV1_9BACT</name>
<comment type="caution">
    <text evidence="2">The sequence shown here is derived from an EMBL/GenBank/DDBJ whole genome shotgun (WGS) entry which is preliminary data.</text>
</comment>
<organism evidence="2 3">
    <name type="scientific">Prosthecobacter fusiformis</name>
    <dbReference type="NCBI Taxonomy" id="48464"/>
    <lineage>
        <taxon>Bacteria</taxon>
        <taxon>Pseudomonadati</taxon>
        <taxon>Verrucomicrobiota</taxon>
        <taxon>Verrucomicrobiia</taxon>
        <taxon>Verrucomicrobiales</taxon>
        <taxon>Verrucomicrobiaceae</taxon>
        <taxon>Prosthecobacter</taxon>
    </lineage>
</organism>
<accession>A0A4R7SSV1</accession>
<keyword evidence="3" id="KW-1185">Reference proteome</keyword>
<proteinExistence type="predicted"/>
<evidence type="ECO:0000313" key="2">
    <source>
        <dbReference type="EMBL" id="TDU81307.1"/>
    </source>
</evidence>